<evidence type="ECO:0000259" key="6">
    <source>
        <dbReference type="Pfam" id="PF07635"/>
    </source>
</evidence>
<evidence type="ECO:0000259" key="5">
    <source>
        <dbReference type="Pfam" id="PF07631"/>
    </source>
</evidence>
<feature type="domain" description="Cytochrome C Planctomycete-type" evidence="6">
    <location>
        <begin position="105"/>
        <end position="152"/>
    </location>
</feature>
<dbReference type="Pfam" id="PF07627">
    <property type="entry name" value="PSCyt3"/>
    <property type="match status" value="1"/>
</dbReference>
<sequence length="687" mass="77584">MFGKKAEGWQKSGAAGWTQGGPSADRKQGQMSFKQLPVSMETDKLWLIASNYWESIDFGKRDVGHVRPFVRVLYLVAVLLFAGSVRAEAEGDYAQALVPFLKTYCIGCHGGNAPEAKLALDKYLESSRIQTDIHIWEKVLRMVAARQMPPADETQPTETEFAAAQRAIVAELERFDCSSERHPGRVTLRRLNRAEYNNTIRDLIGVNFRPADDFPADDVGEGFDNIGDVLTLPPVLLEKYLAAAESVLNEAFARPELRRRLVPHVAQSDSDRREVSERNIVQFATRAFRRPLTEADKSQLFELRRVARTAGLSDDEILKFVFTGVLTSPHFLFRVEQDPAPDDEDGIRPLNDFELASRLSYFLWSSMPDDALFELARQGQLHQPDVLASQARRMLLDPKARALVDNFAGQWLQLRDVAKITPDPERFPSFDEELRAAMLRETELFFETVIREDRSVLDFLTADFTYVNGRLAQHYGIRGVEGEEFRRVALPEGRRGVLTQASILTLTSNPTRTSPVKRGKWILENMLGEPPPPPPANVPELKDEEELLGTLRERMEQHRTNPACAVCHQQMDTVGFGLEHFDAIGAWRDKDGRFAIDASGILPGGVEFRDASELMQILAEQKKDAFCRCLTEKLLTYALGRGLVSYDRCAVREILRRLVADNYRMSALVTGIVLSEPFRFRESKGEP</sequence>
<feature type="domain" description="DUF1595" evidence="7">
    <location>
        <begin position="278"/>
        <end position="336"/>
    </location>
</feature>
<evidence type="ECO:0000259" key="2">
    <source>
        <dbReference type="Pfam" id="PF07624"/>
    </source>
</evidence>
<evidence type="ECO:0000259" key="3">
    <source>
        <dbReference type="Pfam" id="PF07626"/>
    </source>
</evidence>
<dbReference type="InterPro" id="IPR013036">
    <property type="entry name" value="DUF1587"/>
</dbReference>
<evidence type="ECO:0000313" key="8">
    <source>
        <dbReference type="EMBL" id="HGT41234.1"/>
    </source>
</evidence>
<evidence type="ECO:0000259" key="7">
    <source>
        <dbReference type="Pfam" id="PF07637"/>
    </source>
</evidence>
<gene>
    <name evidence="8" type="ORF">ENS64_18455</name>
</gene>
<feature type="domain" description="DUF1588" evidence="4">
    <location>
        <begin position="494"/>
        <end position="591"/>
    </location>
</feature>
<accession>A0A7C4LNN1</accession>
<feature type="domain" description="DUF1587" evidence="3">
    <location>
        <begin position="189"/>
        <end position="253"/>
    </location>
</feature>
<dbReference type="InterPro" id="IPR013042">
    <property type="entry name" value="DUF1592"/>
</dbReference>
<dbReference type="AlphaFoldDB" id="A0A7C4LNN1"/>
<dbReference type="InterPro" id="IPR013043">
    <property type="entry name" value="DUF1595"/>
</dbReference>
<evidence type="ECO:0000259" key="4">
    <source>
        <dbReference type="Pfam" id="PF07627"/>
    </source>
</evidence>
<comment type="caution">
    <text evidence="8">The sequence shown here is derived from an EMBL/GenBank/DDBJ whole genome shotgun (WGS) entry which is preliminary data.</text>
</comment>
<evidence type="ECO:0000256" key="1">
    <source>
        <dbReference type="SAM" id="MobiDB-lite"/>
    </source>
</evidence>
<proteinExistence type="predicted"/>
<dbReference type="Pfam" id="PF07631">
    <property type="entry name" value="PSD4"/>
    <property type="match status" value="1"/>
</dbReference>
<reference evidence="8" key="1">
    <citation type="journal article" date="2020" name="mSystems">
        <title>Genome- and Community-Level Interaction Insights into Carbon Utilization and Element Cycling Functions of Hydrothermarchaeota in Hydrothermal Sediment.</title>
        <authorList>
            <person name="Zhou Z."/>
            <person name="Liu Y."/>
            <person name="Xu W."/>
            <person name="Pan J."/>
            <person name="Luo Z.H."/>
            <person name="Li M."/>
        </authorList>
    </citation>
    <scope>NUCLEOTIDE SEQUENCE [LARGE SCALE GENOMIC DNA]</scope>
    <source>
        <strain evidence="8">SpSt-508</strain>
    </source>
</reference>
<dbReference type="InterPro" id="IPR011478">
    <property type="entry name" value="DUF1585"/>
</dbReference>
<feature type="domain" description="DUF1585" evidence="2">
    <location>
        <begin position="605"/>
        <end position="678"/>
    </location>
</feature>
<dbReference type="InterPro" id="IPR013039">
    <property type="entry name" value="DUF1588"/>
</dbReference>
<dbReference type="InterPro" id="IPR011429">
    <property type="entry name" value="Cyt_c_Planctomycete-type"/>
</dbReference>
<feature type="region of interest" description="Disordered" evidence="1">
    <location>
        <begin position="1"/>
        <end position="28"/>
    </location>
</feature>
<protein>
    <submittedName>
        <fullName evidence="8">DUF1592 domain-containing protein</fullName>
    </submittedName>
</protein>
<dbReference type="EMBL" id="DSVQ01000019">
    <property type="protein sequence ID" value="HGT41234.1"/>
    <property type="molecule type" value="Genomic_DNA"/>
</dbReference>
<name>A0A7C4LNN1_9PLAN</name>
<dbReference type="Pfam" id="PF07635">
    <property type="entry name" value="PSCyt1"/>
    <property type="match status" value="1"/>
</dbReference>
<dbReference type="Pfam" id="PF07626">
    <property type="entry name" value="PSD3"/>
    <property type="match status" value="1"/>
</dbReference>
<feature type="domain" description="DUF1592" evidence="5">
    <location>
        <begin position="350"/>
        <end position="477"/>
    </location>
</feature>
<dbReference type="Pfam" id="PF07624">
    <property type="entry name" value="PSD2"/>
    <property type="match status" value="1"/>
</dbReference>
<dbReference type="Pfam" id="PF07637">
    <property type="entry name" value="PSD5"/>
    <property type="match status" value="1"/>
</dbReference>
<organism evidence="8">
    <name type="scientific">Schlesneria paludicola</name>
    <dbReference type="NCBI Taxonomy" id="360056"/>
    <lineage>
        <taxon>Bacteria</taxon>
        <taxon>Pseudomonadati</taxon>
        <taxon>Planctomycetota</taxon>
        <taxon>Planctomycetia</taxon>
        <taxon>Planctomycetales</taxon>
        <taxon>Planctomycetaceae</taxon>
        <taxon>Schlesneria</taxon>
    </lineage>
</organism>